<evidence type="ECO:0000313" key="2">
    <source>
        <dbReference type="EMBL" id="MBP3955372.1"/>
    </source>
</evidence>
<dbReference type="NCBIfam" id="NF010613">
    <property type="entry name" value="PRK14013.1-3"/>
    <property type="match status" value="1"/>
</dbReference>
<feature type="transmembrane region" description="Helical" evidence="1">
    <location>
        <begin position="304"/>
        <end position="322"/>
    </location>
</feature>
<keyword evidence="3" id="KW-1185">Reference proteome</keyword>
<dbReference type="PANTHER" id="PTHR30238:SF4">
    <property type="entry name" value="SLL1022 PROTEIN"/>
    <property type="match status" value="1"/>
</dbReference>
<dbReference type="RefSeq" id="WP_210653454.1">
    <property type="nucleotide sequence ID" value="NZ_JAGKQQ010000001.1"/>
</dbReference>
<organism evidence="2 3">
    <name type="scientific">Gemmata palustris</name>
    <dbReference type="NCBI Taxonomy" id="2822762"/>
    <lineage>
        <taxon>Bacteria</taxon>
        <taxon>Pseudomonadati</taxon>
        <taxon>Planctomycetota</taxon>
        <taxon>Planctomycetia</taxon>
        <taxon>Gemmatales</taxon>
        <taxon>Gemmataceae</taxon>
        <taxon>Gemmata</taxon>
    </lineage>
</organism>
<reference evidence="2 3" key="1">
    <citation type="submission" date="2021-04" db="EMBL/GenBank/DDBJ databases">
        <authorList>
            <person name="Ivanova A."/>
        </authorList>
    </citation>
    <scope>NUCLEOTIDE SEQUENCE [LARGE SCALE GENOMIC DNA]</scope>
    <source>
        <strain evidence="2 3">G18</strain>
    </source>
</reference>
<proteinExistence type="predicted"/>
<keyword evidence="1" id="KW-1133">Transmembrane helix</keyword>
<dbReference type="Proteomes" id="UP000676565">
    <property type="component" value="Unassembled WGS sequence"/>
</dbReference>
<evidence type="ECO:0000256" key="1">
    <source>
        <dbReference type="SAM" id="Phobius"/>
    </source>
</evidence>
<feature type="transmembrane region" description="Helical" evidence="1">
    <location>
        <begin position="61"/>
        <end position="91"/>
    </location>
</feature>
<dbReference type="EMBL" id="JAGKQQ010000001">
    <property type="protein sequence ID" value="MBP3955372.1"/>
    <property type="molecule type" value="Genomic_DNA"/>
</dbReference>
<dbReference type="NCBIfam" id="NF010619">
    <property type="entry name" value="PRK14013.2-5"/>
    <property type="match status" value="1"/>
</dbReference>
<evidence type="ECO:0000313" key="3">
    <source>
        <dbReference type="Proteomes" id="UP000676565"/>
    </source>
</evidence>
<name>A0ABS5BNR3_9BACT</name>
<sequence length="331" mass="35111">MKTLPWIIAAVGLLAAFARGGSAALVVAALLSVMEVSLSFDNAVVNAAVLRRMDSKWQQRFLTWGILIAVVGMRLVFPILIVAIAAGLGVMQVAVMAVDDPARYAVHLKEAHTGIAAFGGLFLLLVFLGFVCDEMKEVHWIGWVERKLASLGRLEAVEVAVSLVVLLLVQFALPENERLTVMIAGVAGVATFVAVKGFAGLCGDPDAAVGMATRTGAAGFLYLEVLDASFSLDGVIGAFAITTDIVVIMIGLAIGAMFVRSMTVYLVRQGTLEEYRYLEHGAHWGIGALAAIMLVSMRVDVPEVVTGLIGVSLIGLSLLSSIRHRRRAHAG</sequence>
<keyword evidence="1" id="KW-0812">Transmembrane</keyword>
<dbReference type="PANTHER" id="PTHR30238">
    <property type="entry name" value="MEMBRANE BOUND PREDICTED REDOX MODULATOR"/>
    <property type="match status" value="1"/>
</dbReference>
<dbReference type="Pfam" id="PF04332">
    <property type="entry name" value="DUF475"/>
    <property type="match status" value="1"/>
</dbReference>
<keyword evidence="1" id="KW-0472">Membrane</keyword>
<protein>
    <submittedName>
        <fullName evidence="2">DUF475 domain-containing protein</fullName>
    </submittedName>
</protein>
<accession>A0ABS5BNR3</accession>
<feature type="transmembrane region" description="Helical" evidence="1">
    <location>
        <begin position="111"/>
        <end position="132"/>
    </location>
</feature>
<comment type="caution">
    <text evidence="2">The sequence shown here is derived from an EMBL/GenBank/DDBJ whole genome shotgun (WGS) entry which is preliminary data.</text>
</comment>
<feature type="transmembrane region" description="Helical" evidence="1">
    <location>
        <begin position="179"/>
        <end position="199"/>
    </location>
</feature>
<gene>
    <name evidence="2" type="ORF">J8F10_08775</name>
</gene>
<feature type="transmembrane region" description="Helical" evidence="1">
    <location>
        <begin position="280"/>
        <end position="298"/>
    </location>
</feature>
<feature type="transmembrane region" description="Helical" evidence="1">
    <location>
        <begin position="235"/>
        <end position="259"/>
    </location>
</feature>
<dbReference type="InterPro" id="IPR007427">
    <property type="entry name" value="DUF475"/>
</dbReference>